<reference evidence="9 10" key="1">
    <citation type="journal article" date="2013" name="Genome Announc.">
        <title>Draft genome sequence of Serratia sp. strain ATCC 39006, a model bacterium for analysis of the biosynthesis and regulation of prodigiosin, a carbapenem, and gas vesicles.</title>
        <authorList>
            <person name="Fineran P.C."/>
            <person name="Iglesias Cans M.C."/>
            <person name="Ramsay J.P."/>
            <person name="Wilf N.M."/>
            <person name="Cossyleon D."/>
            <person name="McNeil M.B."/>
            <person name="Williamson N.R."/>
            <person name="Monson R.E."/>
            <person name="Becher S.A."/>
            <person name="Stanton J.A."/>
            <person name="Brugger K."/>
            <person name="Brown S.D."/>
            <person name="Salmond G.P."/>
        </authorList>
    </citation>
    <scope>NUCLEOTIDE SEQUENCE [LARGE SCALE GENOMIC DNA]</scope>
    <source>
        <strain evidence="9">ATCC 39006</strain>
        <strain evidence="10">ATCC 39006 / SC 11482</strain>
    </source>
</reference>
<evidence type="ECO:0000313" key="10">
    <source>
        <dbReference type="Proteomes" id="UP000017700"/>
    </source>
</evidence>
<evidence type="ECO:0000313" key="9">
    <source>
        <dbReference type="EMBL" id="AUH04213.1"/>
    </source>
</evidence>
<dbReference type="Pfam" id="PF07681">
    <property type="entry name" value="DoxX"/>
    <property type="match status" value="1"/>
</dbReference>
<reference evidence="9" key="4">
    <citation type="submission" date="2017-11" db="EMBL/GenBank/DDBJ databases">
        <title>Complete genome sequence of Serratia sp. ATCC 39006.</title>
        <authorList>
            <person name="Hampton H.G."/>
            <person name="Jackson S.A."/>
            <person name="Jauregui R."/>
            <person name="Poulter G.T.M."/>
            <person name="Salmond G.P.C."/>
            <person name="Fineran P.C."/>
        </authorList>
    </citation>
    <scope>NUCLEOTIDE SEQUENCE</scope>
    <source>
        <strain evidence="9">ATCC 39006</strain>
    </source>
</reference>
<evidence type="ECO:0000256" key="3">
    <source>
        <dbReference type="ARBA" id="ARBA00022475"/>
    </source>
</evidence>
<dbReference type="PANTHER" id="PTHR33452:SF1">
    <property type="entry name" value="INNER MEMBRANE PROTEIN YPHA-RELATED"/>
    <property type="match status" value="1"/>
</dbReference>
<reference evidence="9" key="2">
    <citation type="submission" date="2013-09" db="EMBL/GenBank/DDBJ databases">
        <authorList>
            <person name="Wang G."/>
            <person name="Yang Y."/>
            <person name="Su Y."/>
        </authorList>
    </citation>
    <scope>NUCLEOTIDE SEQUENCE</scope>
    <source>
        <strain evidence="9">ATCC 39006</strain>
    </source>
</reference>
<dbReference type="OrthoDB" id="280866at2"/>
<proteinExistence type="inferred from homology"/>
<dbReference type="InterPro" id="IPR051907">
    <property type="entry name" value="DoxX-like_oxidoreductase"/>
</dbReference>
<feature type="transmembrane region" description="Helical" evidence="7">
    <location>
        <begin position="59"/>
        <end position="79"/>
    </location>
</feature>
<keyword evidence="10" id="KW-1185">Reference proteome</keyword>
<feature type="transmembrane region" description="Helical" evidence="7">
    <location>
        <begin position="118"/>
        <end position="137"/>
    </location>
</feature>
<dbReference type="EMBL" id="CP025084">
    <property type="protein sequence ID" value="AUH04213.1"/>
    <property type="molecule type" value="Genomic_DNA"/>
</dbReference>
<comment type="similarity">
    <text evidence="2">Belongs to the DoxX family.</text>
</comment>
<evidence type="ECO:0000256" key="2">
    <source>
        <dbReference type="ARBA" id="ARBA00006679"/>
    </source>
</evidence>
<reference evidence="8 11" key="3">
    <citation type="submission" date="2017-11" db="EMBL/GenBank/DDBJ databases">
        <title>Complete genome sequence of Serratia sp. ATCC 39006 LacA.</title>
        <authorList>
            <person name="Hampton H.G."/>
            <person name="Jackson S.A."/>
            <person name="Jauregui R."/>
            <person name="Poulter G.T.M."/>
            <person name="Salmond G.P.C."/>
            <person name="Fineran P.C."/>
        </authorList>
    </citation>
    <scope>NUCLEOTIDE SEQUENCE [LARGE SCALE GENOMIC DNA]</scope>
    <source>
        <strain evidence="8 11">ATCC 39006</strain>
    </source>
</reference>
<dbReference type="PANTHER" id="PTHR33452">
    <property type="entry name" value="OXIDOREDUCTASE CATD-RELATED"/>
    <property type="match status" value="1"/>
</dbReference>
<keyword evidence="3" id="KW-1003">Cell membrane</keyword>
<evidence type="ECO:0000256" key="6">
    <source>
        <dbReference type="ARBA" id="ARBA00023136"/>
    </source>
</evidence>
<keyword evidence="4 7" id="KW-0812">Transmembrane</keyword>
<evidence type="ECO:0000313" key="11">
    <source>
        <dbReference type="Proteomes" id="UP000233778"/>
    </source>
</evidence>
<organism evidence="9 10">
    <name type="scientific">Serratia sp. (strain ATCC 39006)</name>
    <name type="common">Prodigiosinella confusarubida</name>
    <dbReference type="NCBI Taxonomy" id="104623"/>
    <lineage>
        <taxon>Bacteria</taxon>
        <taxon>Pseudomonadati</taxon>
        <taxon>Pseudomonadota</taxon>
        <taxon>Gammaproteobacteria</taxon>
        <taxon>Enterobacterales</taxon>
        <taxon>Pectobacteriaceae</taxon>
        <taxon>Prodigiosinella</taxon>
    </lineage>
</organism>
<evidence type="ECO:0000256" key="1">
    <source>
        <dbReference type="ARBA" id="ARBA00004651"/>
    </source>
</evidence>
<gene>
    <name evidence="8" type="ORF">CWC46_08820</name>
    <name evidence="9" type="ORF">Ser39006_008825</name>
</gene>
<evidence type="ECO:0000256" key="5">
    <source>
        <dbReference type="ARBA" id="ARBA00022989"/>
    </source>
</evidence>
<evidence type="ECO:0000313" key="8">
    <source>
        <dbReference type="EMBL" id="AUG99893.1"/>
    </source>
</evidence>
<evidence type="ECO:0000256" key="4">
    <source>
        <dbReference type="ARBA" id="ARBA00022692"/>
    </source>
</evidence>
<evidence type="ECO:0000256" key="7">
    <source>
        <dbReference type="SAM" id="Phobius"/>
    </source>
</evidence>
<dbReference type="Proteomes" id="UP000233778">
    <property type="component" value="Chromosome"/>
</dbReference>
<dbReference type="Proteomes" id="UP000017700">
    <property type="component" value="Chromosome"/>
</dbReference>
<comment type="subcellular location">
    <subcellularLocation>
        <location evidence="1">Cell membrane</location>
        <topology evidence="1">Multi-pass membrane protein</topology>
    </subcellularLocation>
</comment>
<feature type="transmembrane region" description="Helical" evidence="7">
    <location>
        <begin position="91"/>
        <end position="112"/>
    </location>
</feature>
<dbReference type="RefSeq" id="WP_021016957.1">
    <property type="nucleotide sequence ID" value="NZ_CP025084.1"/>
</dbReference>
<dbReference type="KEGG" id="sera:Ser39006_008825"/>
<dbReference type="STRING" id="104623.Ser39006_03696"/>
<accession>A0A2I5TI21</accession>
<sequence length="144" mass="15654">MISQANKWFSQLTDHPDAGKLLLRLTIGILLLFHGVAKIEHGVSWIVGMLQENGLPGFIAYGVYIGEVVVPVLIILGLFTRVAGAISAINLLVATLLVGMGRFFTITQVGAWGLEVEALYFLASLVIMLMGSGRYSITSNEDYR</sequence>
<name>A0A2I5TI21_SERS3</name>
<dbReference type="InterPro" id="IPR032808">
    <property type="entry name" value="DoxX"/>
</dbReference>
<dbReference type="GO" id="GO:0005886">
    <property type="term" value="C:plasma membrane"/>
    <property type="evidence" value="ECO:0007669"/>
    <property type="project" value="UniProtKB-SubCell"/>
</dbReference>
<dbReference type="KEGG" id="serq:CWC46_08820"/>
<feature type="transmembrane region" description="Helical" evidence="7">
    <location>
        <begin position="21"/>
        <end position="39"/>
    </location>
</feature>
<protein>
    <submittedName>
        <fullName evidence="9">DoxX family protein</fullName>
    </submittedName>
</protein>
<keyword evidence="6 7" id="KW-0472">Membrane</keyword>
<dbReference type="AlphaFoldDB" id="A0A2I5TI21"/>
<keyword evidence="5 7" id="KW-1133">Transmembrane helix</keyword>
<dbReference type="EMBL" id="CP025085">
    <property type="protein sequence ID" value="AUG99893.1"/>
    <property type="molecule type" value="Genomic_DNA"/>
</dbReference>